<comment type="caution">
    <text evidence="2">The sequence shown here is derived from an EMBL/GenBank/DDBJ whole genome shotgun (WGS) entry which is preliminary data.</text>
</comment>
<dbReference type="AlphaFoldDB" id="A0A9W8S2W5"/>
<dbReference type="Proteomes" id="UP001152049">
    <property type="component" value="Unassembled WGS sequence"/>
</dbReference>
<sequence length="339" mass="38644">MPKSSPRGFISATRYEFDQDQADGIIQTAAYRREDYCRAVIWFPPETHSNIVTSIATPFKRSSTASCGLFEKLPLSMFEKILLYVDMKSVLNLRQATLGLREKVDSSKEYKRITTHGLNTLCAILRTRIGSNILLADFHRGLVTKSCCVCGKLAGFINLLLWKRSCFKCLREAPETQLHMKLWVEDLSQVTEDERRQLNIFESLPGRYGLQNDIFKERHVIVSTQQAKEIVRPRGNDKFRYPNMAMQNLNFMGTCALPYFNNKIGEAEHGVSCVGCLLAVEKGIITKSQASKHRDMVYDREEFLRHFRRCKQAQLLSESSDGGTKQPAELPNCVKISQS</sequence>
<gene>
    <name evidence="2" type="ORF">NW762_005491</name>
</gene>
<dbReference type="PROSITE" id="PS50181">
    <property type="entry name" value="FBOX"/>
    <property type="match status" value="1"/>
</dbReference>
<evidence type="ECO:0000259" key="1">
    <source>
        <dbReference type="PROSITE" id="PS50181"/>
    </source>
</evidence>
<reference evidence="2" key="1">
    <citation type="submission" date="2022-09" db="EMBL/GenBank/DDBJ databases">
        <title>Fusarium specimens isolated from Avocado Roots.</title>
        <authorList>
            <person name="Stajich J."/>
            <person name="Roper C."/>
            <person name="Heimlech-Rivalta G."/>
        </authorList>
    </citation>
    <scope>NUCLEOTIDE SEQUENCE</scope>
    <source>
        <strain evidence="2">CF00136</strain>
    </source>
</reference>
<proteinExistence type="predicted"/>
<accession>A0A9W8S2W5</accession>
<evidence type="ECO:0000313" key="2">
    <source>
        <dbReference type="EMBL" id="KAJ4264295.1"/>
    </source>
</evidence>
<evidence type="ECO:0000313" key="3">
    <source>
        <dbReference type="Proteomes" id="UP001152049"/>
    </source>
</evidence>
<protein>
    <recommendedName>
        <fullName evidence="1">F-box domain-containing protein</fullName>
    </recommendedName>
</protein>
<dbReference type="EMBL" id="JAOQAZ010000008">
    <property type="protein sequence ID" value="KAJ4264295.1"/>
    <property type="molecule type" value="Genomic_DNA"/>
</dbReference>
<keyword evidence="3" id="KW-1185">Reference proteome</keyword>
<organism evidence="2 3">
    <name type="scientific">Fusarium torreyae</name>
    <dbReference type="NCBI Taxonomy" id="1237075"/>
    <lineage>
        <taxon>Eukaryota</taxon>
        <taxon>Fungi</taxon>
        <taxon>Dikarya</taxon>
        <taxon>Ascomycota</taxon>
        <taxon>Pezizomycotina</taxon>
        <taxon>Sordariomycetes</taxon>
        <taxon>Hypocreomycetidae</taxon>
        <taxon>Hypocreales</taxon>
        <taxon>Nectriaceae</taxon>
        <taxon>Fusarium</taxon>
    </lineage>
</organism>
<name>A0A9W8S2W5_9HYPO</name>
<feature type="domain" description="F-box" evidence="1">
    <location>
        <begin position="67"/>
        <end position="113"/>
    </location>
</feature>
<dbReference type="InterPro" id="IPR001810">
    <property type="entry name" value="F-box_dom"/>
</dbReference>
<dbReference type="OrthoDB" id="2687876at2759"/>